<dbReference type="SMART" id="SM00965">
    <property type="entry name" value="STN"/>
    <property type="match status" value="1"/>
</dbReference>
<dbReference type="Proteomes" id="UP000252086">
    <property type="component" value="Unassembled WGS sequence"/>
</dbReference>
<evidence type="ECO:0000256" key="3">
    <source>
        <dbReference type="ARBA" id="ARBA00023136"/>
    </source>
</evidence>
<dbReference type="EMBL" id="QNRF01000009">
    <property type="protein sequence ID" value="RBO80022.1"/>
    <property type="molecule type" value="Genomic_DNA"/>
</dbReference>
<dbReference type="GO" id="GO:0009279">
    <property type="term" value="C:cell outer membrane"/>
    <property type="evidence" value="ECO:0007669"/>
    <property type="project" value="UniProtKB-SubCell"/>
</dbReference>
<dbReference type="AlphaFoldDB" id="A0A366CWG2"/>
<dbReference type="RefSeq" id="WP_113875424.1">
    <property type="nucleotide sequence ID" value="NZ_QNRF01000009.1"/>
</dbReference>
<comment type="caution">
    <text evidence="6">The sequence shown here is derived from an EMBL/GenBank/DDBJ whole genome shotgun (WGS) entry which is preliminary data.</text>
</comment>
<dbReference type="SUPFAM" id="SSF56935">
    <property type="entry name" value="Porins"/>
    <property type="match status" value="1"/>
</dbReference>
<organism evidence="6 7">
    <name type="scientific">Marinomonas aquiplantarum</name>
    <dbReference type="NCBI Taxonomy" id="491951"/>
    <lineage>
        <taxon>Bacteria</taxon>
        <taxon>Pseudomonadati</taxon>
        <taxon>Pseudomonadota</taxon>
        <taxon>Gammaproteobacteria</taxon>
        <taxon>Oceanospirillales</taxon>
        <taxon>Oceanospirillaceae</taxon>
        <taxon>Marinomonas</taxon>
    </lineage>
</organism>
<reference evidence="6 7" key="1">
    <citation type="submission" date="2018-06" db="EMBL/GenBank/DDBJ databases">
        <title>Genomic Encyclopedia of Type Strains, Phase III (KMG-III): the genomes of soil and plant-associated and newly described type strains.</title>
        <authorList>
            <person name="Whitman W."/>
        </authorList>
    </citation>
    <scope>NUCLEOTIDE SEQUENCE [LARGE SCALE GENOMIC DNA]</scope>
    <source>
        <strain evidence="6 7">CECT 7732</strain>
    </source>
</reference>
<keyword evidence="3" id="KW-0472">Membrane</keyword>
<dbReference type="Pfam" id="PF07660">
    <property type="entry name" value="STN"/>
    <property type="match status" value="1"/>
</dbReference>
<keyword evidence="6" id="KW-0675">Receptor</keyword>
<dbReference type="OrthoDB" id="9766643at2"/>
<accession>A0A366CWG2</accession>
<evidence type="ECO:0000256" key="1">
    <source>
        <dbReference type="ARBA" id="ARBA00004442"/>
    </source>
</evidence>
<evidence type="ECO:0000256" key="2">
    <source>
        <dbReference type="ARBA" id="ARBA00022448"/>
    </source>
</evidence>
<gene>
    <name evidence="6" type="ORF">DFP76_10974</name>
</gene>
<sequence length="919" mass="102372">MLTCHSFRCVKQRTTPTLLALSIGLVTGSFSFIVPNSAFAASVINEHTFYRIPEGSLEKALNQFAVTSGWFIGGNAQLTRGKRTNGIEGQYSHSQALDLLLSGTGLSYQEGTGNSLVLVDANSVTQTSDGIELSPILINDTKDTTKIGEKTIRSTEIESMAGESTNLTDLLKGNAAARFSLSSSNSASSASMRPDEVSIHGQAHYQNAYIIDGISANNDLNPGDSEDTYSNPINPANLSMLSGSSSQSFYVDPAILESVTIYDSNVPAAFGGFLGGVISSEIKRYDGEDYFSWKYKLSRDEFDEMHFDESLEEDMAEGDSIEGEYTPDYLKQRYTLSGAQGLGEKAGMTYSFSRGVSRFAQSYVKNIGNTVYDKQGVEYDDTVDNLAARLDVKATSDLNFGASVIYSNRYHDGVTNASYDSAFVKSHKATGVSLDAVYQAEKGVLTSLLSYSKAQDTLASDDSSYVYHPADRTNGDWPYSGGYGDINQQQDTTAVGLDWLQKAFVVGDFQHTLHLGVELSHIKQFYEVEGDIISQTYRCISGSSSCADANSDGVVDYDDEYLFIQSETAANKLEKSYLAYGAFVEDTIEHKDWTYYLGLRADYNTSLENLDISPRASATWDIFSNQQTYLITGANRYYGRDFFRYEVNSQLRSWRTMYRYNSDGSLNRVTNYSDDSFYQYDLDTPYSDELVLGVSQKLGNVNATLKWVRRDSQDLVTRTENDTGDYYTNEGESLTETLSLSFETLKPFEFAGTQTYGGFSISYQESETNVLSDVSYEDEISSDSIYYHGHVIYETQLPKTDFNIPFTVKFSTETYIPIWNLTWSNRINVKAGGTVARDTGDNYTDITGTYDIYEDLDFDQLITLDTTFEWQPELFKDVDGYLKLKVNNIFDDYIDASTNSNTYSYTLGRSSTIEVGMRF</sequence>
<name>A0A366CWG2_9GAMM</name>
<proteinExistence type="predicted"/>
<keyword evidence="2" id="KW-0813">Transport</keyword>
<evidence type="ECO:0000313" key="6">
    <source>
        <dbReference type="EMBL" id="RBO80022.1"/>
    </source>
</evidence>
<evidence type="ECO:0000313" key="7">
    <source>
        <dbReference type="Proteomes" id="UP000252086"/>
    </source>
</evidence>
<keyword evidence="7" id="KW-1185">Reference proteome</keyword>
<evidence type="ECO:0000259" key="5">
    <source>
        <dbReference type="SMART" id="SM00965"/>
    </source>
</evidence>
<dbReference type="InterPro" id="IPR036942">
    <property type="entry name" value="Beta-barrel_TonB_sf"/>
</dbReference>
<dbReference type="Gene3D" id="2.40.170.20">
    <property type="entry name" value="TonB-dependent receptor, beta-barrel domain"/>
    <property type="match status" value="1"/>
</dbReference>
<evidence type="ECO:0000256" key="4">
    <source>
        <dbReference type="ARBA" id="ARBA00023237"/>
    </source>
</evidence>
<protein>
    <submittedName>
        <fullName evidence="6">TonB-dependent receptor-like protein</fullName>
    </submittedName>
</protein>
<keyword evidence="4" id="KW-0998">Cell outer membrane</keyword>
<dbReference type="Gene3D" id="3.55.50.30">
    <property type="match status" value="1"/>
</dbReference>
<comment type="subcellular location">
    <subcellularLocation>
        <location evidence="1">Cell outer membrane</location>
    </subcellularLocation>
</comment>
<feature type="domain" description="Secretin/TonB short N-terminal" evidence="5">
    <location>
        <begin position="70"/>
        <end position="121"/>
    </location>
</feature>
<dbReference type="InterPro" id="IPR011662">
    <property type="entry name" value="Secretin/TonB_short_N"/>
</dbReference>